<evidence type="ECO:0000313" key="5">
    <source>
        <dbReference type="Proteomes" id="UP000247569"/>
    </source>
</evidence>
<dbReference type="SUPFAM" id="SSF55811">
    <property type="entry name" value="Nudix"/>
    <property type="match status" value="1"/>
</dbReference>
<dbReference type="PROSITE" id="PS00893">
    <property type="entry name" value="NUDIX_BOX"/>
    <property type="match status" value="1"/>
</dbReference>
<proteinExistence type="predicted"/>
<comment type="caution">
    <text evidence="4">The sequence shown here is derived from an EMBL/GenBank/DDBJ whole genome shotgun (WGS) entry which is preliminary data.</text>
</comment>
<sequence length="227" mass="24087">MRGDGDGWSRDPGGLRRWGRFGAAGLLLRAPLPDGGSAVLMQHRAPWSHQGGTWGLPGGARDSHETPVHAAVREAWEEAGIDPADVRVRGERVTATAPSGWTYTTVIADAVHALPTSRNRESSELAWVPEAEVDARLLHPGFAVSWPELRAAPVRVCLDGLARDQAVAAALPRTVDLADQGFYWLHTRPDGPGGYAKIIDADPADTSDPASASTVAVVSLTRGQVLS</sequence>
<dbReference type="GO" id="GO:0016787">
    <property type="term" value="F:hydrolase activity"/>
    <property type="evidence" value="ECO:0007669"/>
    <property type="project" value="UniProtKB-KW"/>
</dbReference>
<dbReference type="PANTHER" id="PTHR43046">
    <property type="entry name" value="GDP-MANNOSE MANNOSYL HYDROLASE"/>
    <property type="match status" value="1"/>
</dbReference>
<feature type="domain" description="Nudix hydrolase" evidence="3">
    <location>
        <begin position="19"/>
        <end position="150"/>
    </location>
</feature>
<dbReference type="EMBL" id="QJKF01000004">
    <property type="protein sequence ID" value="PXX65233.1"/>
    <property type="molecule type" value="Genomic_DNA"/>
</dbReference>
<dbReference type="RefSeq" id="WP_040739636.1">
    <property type="nucleotide sequence ID" value="NZ_QJKF01000004.1"/>
</dbReference>
<accession>A0A318KF96</accession>
<name>A0A318KF96_9NOCA</name>
<dbReference type="InterPro" id="IPR000086">
    <property type="entry name" value="NUDIX_hydrolase_dom"/>
</dbReference>
<organism evidence="4 5">
    <name type="scientific">Nocardia tenerifensis</name>
    <dbReference type="NCBI Taxonomy" id="228006"/>
    <lineage>
        <taxon>Bacteria</taxon>
        <taxon>Bacillati</taxon>
        <taxon>Actinomycetota</taxon>
        <taxon>Actinomycetes</taxon>
        <taxon>Mycobacteriales</taxon>
        <taxon>Nocardiaceae</taxon>
        <taxon>Nocardia</taxon>
    </lineage>
</organism>
<reference evidence="4 5" key="1">
    <citation type="submission" date="2018-05" db="EMBL/GenBank/DDBJ databases">
        <title>Genomic Encyclopedia of Type Strains, Phase IV (KMG-IV): sequencing the most valuable type-strain genomes for metagenomic binning, comparative biology and taxonomic classification.</title>
        <authorList>
            <person name="Goeker M."/>
        </authorList>
    </citation>
    <scope>NUCLEOTIDE SEQUENCE [LARGE SCALE GENOMIC DNA]</scope>
    <source>
        <strain evidence="4 5">DSM 44704</strain>
    </source>
</reference>
<dbReference type="InterPro" id="IPR015797">
    <property type="entry name" value="NUDIX_hydrolase-like_dom_sf"/>
</dbReference>
<evidence type="ECO:0000256" key="2">
    <source>
        <dbReference type="ARBA" id="ARBA00022801"/>
    </source>
</evidence>
<protein>
    <submittedName>
        <fullName evidence="4">8-oxo-dGTP diphosphatase</fullName>
    </submittedName>
</protein>
<dbReference type="PROSITE" id="PS51462">
    <property type="entry name" value="NUDIX"/>
    <property type="match status" value="1"/>
</dbReference>
<dbReference type="Pfam" id="PF00293">
    <property type="entry name" value="NUDIX"/>
    <property type="match status" value="1"/>
</dbReference>
<dbReference type="AlphaFoldDB" id="A0A318KF96"/>
<evidence type="ECO:0000256" key="1">
    <source>
        <dbReference type="ARBA" id="ARBA00001946"/>
    </source>
</evidence>
<keyword evidence="5" id="KW-1185">Reference proteome</keyword>
<keyword evidence="2" id="KW-0378">Hydrolase</keyword>
<dbReference type="Gene3D" id="3.90.79.10">
    <property type="entry name" value="Nucleoside Triphosphate Pyrophosphohydrolase"/>
    <property type="match status" value="1"/>
</dbReference>
<dbReference type="InterPro" id="IPR020084">
    <property type="entry name" value="NUDIX_hydrolase_CS"/>
</dbReference>
<comment type="cofactor">
    <cofactor evidence="1">
        <name>Mg(2+)</name>
        <dbReference type="ChEBI" id="CHEBI:18420"/>
    </cofactor>
</comment>
<dbReference type="OrthoDB" id="3404294at2"/>
<dbReference type="CDD" id="cd18877">
    <property type="entry name" value="NUDIX_Hydrolase"/>
    <property type="match status" value="1"/>
</dbReference>
<dbReference type="PANTHER" id="PTHR43046:SF2">
    <property type="entry name" value="8-OXO-DGTP DIPHOSPHATASE-RELATED"/>
    <property type="match status" value="1"/>
</dbReference>
<evidence type="ECO:0000313" key="4">
    <source>
        <dbReference type="EMBL" id="PXX65233.1"/>
    </source>
</evidence>
<gene>
    <name evidence="4" type="ORF">DFR70_104295</name>
</gene>
<dbReference type="Proteomes" id="UP000247569">
    <property type="component" value="Unassembled WGS sequence"/>
</dbReference>
<evidence type="ECO:0000259" key="3">
    <source>
        <dbReference type="PROSITE" id="PS51462"/>
    </source>
</evidence>